<evidence type="ECO:0000259" key="6">
    <source>
        <dbReference type="PROSITE" id="PS01180"/>
    </source>
</evidence>
<keyword evidence="5" id="KW-1133">Transmembrane helix</keyword>
<evidence type="ECO:0000256" key="2">
    <source>
        <dbReference type="ARBA" id="ARBA00023157"/>
    </source>
</evidence>
<dbReference type="Gene3D" id="2.60.120.290">
    <property type="entry name" value="Spermadhesin, CUB domain"/>
    <property type="match status" value="2"/>
</dbReference>
<evidence type="ECO:0000256" key="3">
    <source>
        <dbReference type="PROSITE-ProRule" id="PRU00124"/>
    </source>
</evidence>
<dbReference type="EMBL" id="GDKW01003894">
    <property type="protein sequence ID" value="JAI52701.1"/>
    <property type="molecule type" value="mRNA"/>
</dbReference>
<dbReference type="InterPro" id="IPR002172">
    <property type="entry name" value="LDrepeatLR_classA_rpt"/>
</dbReference>
<dbReference type="Pfam" id="PF00431">
    <property type="entry name" value="CUB"/>
    <property type="match status" value="2"/>
</dbReference>
<sequence>LFTNISWDLFTDAPAMVPTEPPNWKCSQFTVGNPEKSEFYSPNYPRPYTNHTDCTKVLEARPGYQLKLDFRDSFYIEPSDECKFDYLEIRDGANGYDPLVGTYCGRSFPPIIISTGRALWLRFHSDENAEYSGFRAVYEEVKKPGVLGTDVPEAQCHKYLSGIEGYVNKSDIDQEFTQRSKDFGVPLECMWTIRVDFGWRIQLHFNKFALKVPNDCESNFVDIFPEATDLQSRLKNFCGSIADLVQSPENVLKIRFLALSNARDSNFEALFTAFREKPKSTSSEPISCEEGEYDCEDATCISDKLKCNGRINCRFRSDEDPMKCQKKQGILSAIFNTEHMLIILIVFFLILTGMCCAFLFNCFKKLIRDHRIIQEHMRRTREGRISSPKLAQSTSRLDCHLPSRESLVAVSIPEPPSDEVEMRDSQCQTRESLFHPTDCSVVPAAPGFTTFGYGSSEEETTQPPSSRPVRTIGTHHHHYHLGGSDPRALSVESTKSAPDVIITH</sequence>
<proteinExistence type="evidence at transcript level"/>
<organism evidence="7">
    <name type="scientific">Rhodnius neglectus</name>
    <dbReference type="NCBI Taxonomy" id="72488"/>
    <lineage>
        <taxon>Eukaryota</taxon>
        <taxon>Metazoa</taxon>
        <taxon>Ecdysozoa</taxon>
        <taxon>Arthropoda</taxon>
        <taxon>Hexapoda</taxon>
        <taxon>Insecta</taxon>
        <taxon>Pterygota</taxon>
        <taxon>Neoptera</taxon>
        <taxon>Paraneoptera</taxon>
        <taxon>Hemiptera</taxon>
        <taxon>Heteroptera</taxon>
        <taxon>Panheteroptera</taxon>
        <taxon>Cimicomorpha</taxon>
        <taxon>Reduviidae</taxon>
        <taxon>Triatominae</taxon>
        <taxon>Rhodnius</taxon>
    </lineage>
</organism>
<keyword evidence="2 3" id="KW-1015">Disulfide bond</keyword>
<dbReference type="SMART" id="SM00192">
    <property type="entry name" value="LDLa"/>
    <property type="match status" value="1"/>
</dbReference>
<evidence type="ECO:0000256" key="4">
    <source>
        <dbReference type="SAM" id="MobiDB-lite"/>
    </source>
</evidence>
<dbReference type="AlphaFoldDB" id="A0A0P4VFI3"/>
<dbReference type="InterPro" id="IPR023415">
    <property type="entry name" value="LDLR_class-A_CS"/>
</dbReference>
<dbReference type="CDD" id="cd00112">
    <property type="entry name" value="LDLa"/>
    <property type="match status" value="1"/>
</dbReference>
<dbReference type="PROSITE" id="PS50068">
    <property type="entry name" value="LDLRA_2"/>
    <property type="match status" value="1"/>
</dbReference>
<dbReference type="FunFam" id="2.60.120.290:FF:000013">
    <property type="entry name" value="Membrane frizzled-related protein"/>
    <property type="match status" value="1"/>
</dbReference>
<dbReference type="InterPro" id="IPR036055">
    <property type="entry name" value="LDL_receptor-like_sf"/>
</dbReference>
<name>A0A0P4VFI3_9HEMI</name>
<dbReference type="Gene3D" id="4.10.400.10">
    <property type="entry name" value="Low-density Lipoprotein Receptor"/>
    <property type="match status" value="1"/>
</dbReference>
<dbReference type="SUPFAM" id="SSF57424">
    <property type="entry name" value="LDL receptor-like module"/>
    <property type="match status" value="1"/>
</dbReference>
<dbReference type="PANTHER" id="PTHR24251">
    <property type="entry name" value="OVOCHYMASE-RELATED"/>
    <property type="match status" value="1"/>
</dbReference>
<feature type="domain" description="CUB" evidence="6">
    <location>
        <begin position="156"/>
        <end position="274"/>
    </location>
</feature>
<comment type="caution">
    <text evidence="3">Lacks conserved residue(s) required for the propagation of feature annotation.</text>
</comment>
<dbReference type="PROSITE" id="PS01180">
    <property type="entry name" value="CUB"/>
    <property type="match status" value="2"/>
</dbReference>
<dbReference type="SUPFAM" id="SSF49854">
    <property type="entry name" value="Spermadhesin, CUB domain"/>
    <property type="match status" value="2"/>
</dbReference>
<keyword evidence="1" id="KW-0677">Repeat</keyword>
<feature type="disulfide bond" evidence="3">
    <location>
        <begin position="295"/>
        <end position="313"/>
    </location>
</feature>
<feature type="non-terminal residue" evidence="7">
    <location>
        <position position="1"/>
    </location>
</feature>
<keyword evidence="5" id="KW-0472">Membrane</keyword>
<evidence type="ECO:0000256" key="5">
    <source>
        <dbReference type="SAM" id="Phobius"/>
    </source>
</evidence>
<dbReference type="PROSITE" id="PS01209">
    <property type="entry name" value="LDLRA_1"/>
    <property type="match status" value="1"/>
</dbReference>
<dbReference type="InterPro" id="IPR000859">
    <property type="entry name" value="CUB_dom"/>
</dbReference>
<protein>
    <submittedName>
        <fullName evidence="7">Putative conserved plasma membrane protein</fullName>
    </submittedName>
</protein>
<dbReference type="InterPro" id="IPR035914">
    <property type="entry name" value="Sperma_CUB_dom_sf"/>
</dbReference>
<dbReference type="SMART" id="SM00042">
    <property type="entry name" value="CUB"/>
    <property type="match status" value="2"/>
</dbReference>
<evidence type="ECO:0000313" key="7">
    <source>
        <dbReference type="EMBL" id="JAI52701.1"/>
    </source>
</evidence>
<reference evidence="7" key="1">
    <citation type="journal article" date="2016" name="PLoS Negl. Trop. Dis.">
        <title>A Deep Insight into the Sialome of Rhodnius neglectus, a Vector of Chagas Disease.</title>
        <authorList>
            <person name="Santiago P.B."/>
            <person name="Assumpcao T.C."/>
            <person name="Araujo C.N."/>
            <person name="Bastos I.M."/>
            <person name="Neves D."/>
            <person name="Silva I.G."/>
            <person name="Charneau S."/>
            <person name="Queiroz R.M."/>
            <person name="Raiol T."/>
            <person name="Oliveira J.V."/>
            <person name="Sousa M.V."/>
            <person name="Calvo E."/>
            <person name="Ribeiro J.M."/>
            <person name="Santana J.M."/>
        </authorList>
    </citation>
    <scope>NUCLEOTIDE SEQUENCE</scope>
    <source>
        <tissue evidence="7">Salivary glands</tissue>
    </source>
</reference>
<feature type="transmembrane region" description="Helical" evidence="5">
    <location>
        <begin position="340"/>
        <end position="363"/>
    </location>
</feature>
<accession>A0A0P4VFI3</accession>
<dbReference type="CDD" id="cd00041">
    <property type="entry name" value="CUB"/>
    <property type="match status" value="2"/>
</dbReference>
<evidence type="ECO:0000256" key="1">
    <source>
        <dbReference type="ARBA" id="ARBA00022737"/>
    </source>
</evidence>
<keyword evidence="5" id="KW-0812">Transmembrane</keyword>
<feature type="region of interest" description="Disordered" evidence="4">
    <location>
        <begin position="453"/>
        <end position="504"/>
    </location>
</feature>
<feature type="disulfide bond" evidence="3">
    <location>
        <begin position="288"/>
        <end position="300"/>
    </location>
</feature>
<feature type="domain" description="CUB" evidence="6">
    <location>
        <begin position="26"/>
        <end position="141"/>
    </location>
</feature>
<dbReference type="PANTHER" id="PTHR24251:SF28">
    <property type="entry name" value="NEUROPILIN AND TOLLOID-LIKE, ISOFORM B"/>
    <property type="match status" value="1"/>
</dbReference>